<keyword evidence="2" id="KW-1185">Reference proteome</keyword>
<protein>
    <submittedName>
        <fullName evidence="1">Uncharacterized protein</fullName>
    </submittedName>
</protein>
<comment type="caution">
    <text evidence="1">The sequence shown here is derived from an EMBL/GenBank/DDBJ whole genome shotgun (WGS) entry which is preliminary data.</text>
</comment>
<evidence type="ECO:0000313" key="1">
    <source>
        <dbReference type="EMBL" id="TNN73290.1"/>
    </source>
</evidence>
<sequence length="116" mass="12554">MLYAAVLYLLSTKPQTDSVSDLPVSTVEQLAAAERIETPSAGVCGHILSLRLLVGVLYHEATTGPLIRAAAPDPFCMAGFCFAKKNEDHQLPESCLESPAKNTIHFSRELSLVQEI</sequence>
<proteinExistence type="predicted"/>
<accession>A0A4Z2I651</accession>
<evidence type="ECO:0000313" key="2">
    <source>
        <dbReference type="Proteomes" id="UP000314294"/>
    </source>
</evidence>
<reference evidence="1 2" key="1">
    <citation type="submission" date="2019-03" db="EMBL/GenBank/DDBJ databases">
        <title>First draft genome of Liparis tanakae, snailfish: a comprehensive survey of snailfish specific genes.</title>
        <authorList>
            <person name="Kim W."/>
            <person name="Song I."/>
            <person name="Jeong J.-H."/>
            <person name="Kim D."/>
            <person name="Kim S."/>
            <person name="Ryu S."/>
            <person name="Song J.Y."/>
            <person name="Lee S.K."/>
        </authorList>
    </citation>
    <scope>NUCLEOTIDE SEQUENCE [LARGE SCALE GENOMIC DNA]</scope>
    <source>
        <tissue evidence="1">Muscle</tissue>
    </source>
</reference>
<dbReference type="EMBL" id="SRLO01000126">
    <property type="protein sequence ID" value="TNN73290.1"/>
    <property type="molecule type" value="Genomic_DNA"/>
</dbReference>
<organism evidence="1 2">
    <name type="scientific">Liparis tanakae</name>
    <name type="common">Tanaka's snailfish</name>
    <dbReference type="NCBI Taxonomy" id="230148"/>
    <lineage>
        <taxon>Eukaryota</taxon>
        <taxon>Metazoa</taxon>
        <taxon>Chordata</taxon>
        <taxon>Craniata</taxon>
        <taxon>Vertebrata</taxon>
        <taxon>Euteleostomi</taxon>
        <taxon>Actinopterygii</taxon>
        <taxon>Neopterygii</taxon>
        <taxon>Teleostei</taxon>
        <taxon>Neoteleostei</taxon>
        <taxon>Acanthomorphata</taxon>
        <taxon>Eupercaria</taxon>
        <taxon>Perciformes</taxon>
        <taxon>Cottioidei</taxon>
        <taxon>Cottales</taxon>
        <taxon>Liparidae</taxon>
        <taxon>Liparis</taxon>
    </lineage>
</organism>
<gene>
    <name evidence="1" type="ORF">EYF80_016453</name>
</gene>
<dbReference type="AlphaFoldDB" id="A0A4Z2I651"/>
<name>A0A4Z2I651_9TELE</name>
<dbReference type="Proteomes" id="UP000314294">
    <property type="component" value="Unassembled WGS sequence"/>
</dbReference>